<proteinExistence type="predicted"/>
<name>A0ABQ6BIT7_9CAUL</name>
<dbReference type="PANTHER" id="PTHR32251">
    <property type="entry name" value="3-OXO-5-ALPHA-STEROID 4-DEHYDROGENASE"/>
    <property type="match status" value="1"/>
</dbReference>
<sequence length="267" mass="29682">MSLTDIAALLGLNLALIVVVMVGLWTLSLRLKDVSFIDAVWPMAMLLLALATFPRTEGDPTRKWLLLWLVGVWALRLGWHLYRRWRMQGADGRYLEILGRMEKTRGWGFGKTGLLVVFLPQAVLAWLTSLPVQLGQVAIEPAVGWIGWAGAVLAVIGIGFESIGDAQLAAFKRDPANKGQVMDKGLWRWTRHPNYFGDACVWWGLYLIAAETGPGLWAIAGPLFLTFTLTKWSGIGITEKAIHGTRPGYADYVRRTSAFIPWPPKKA</sequence>
<feature type="transmembrane region" description="Helical" evidence="1">
    <location>
        <begin position="65"/>
        <end position="85"/>
    </location>
</feature>
<dbReference type="RefSeq" id="WP_284222699.1">
    <property type="nucleotide sequence ID" value="NZ_BSOY01000039.1"/>
</dbReference>
<feature type="transmembrane region" description="Helical" evidence="1">
    <location>
        <begin position="6"/>
        <end position="27"/>
    </location>
</feature>
<evidence type="ECO:0000313" key="3">
    <source>
        <dbReference type="Proteomes" id="UP001156921"/>
    </source>
</evidence>
<accession>A0ABQ6BIT7</accession>
<keyword evidence="1" id="KW-0812">Transmembrane</keyword>
<dbReference type="Pfam" id="PF06966">
    <property type="entry name" value="DUF1295"/>
    <property type="match status" value="1"/>
</dbReference>
<dbReference type="EMBL" id="BSOY01000039">
    <property type="protein sequence ID" value="GLS01836.1"/>
    <property type="molecule type" value="Genomic_DNA"/>
</dbReference>
<reference evidence="3" key="1">
    <citation type="journal article" date="2019" name="Int. J. Syst. Evol. Microbiol.">
        <title>The Global Catalogue of Microorganisms (GCM) 10K type strain sequencing project: providing services to taxonomists for standard genome sequencing and annotation.</title>
        <authorList>
            <consortium name="The Broad Institute Genomics Platform"/>
            <consortium name="The Broad Institute Genome Sequencing Center for Infectious Disease"/>
            <person name="Wu L."/>
            <person name="Ma J."/>
        </authorList>
    </citation>
    <scope>NUCLEOTIDE SEQUENCE [LARGE SCALE GENOMIC DNA]</scope>
    <source>
        <strain evidence="3">NBRC 110107</strain>
    </source>
</reference>
<comment type="caution">
    <text evidence="2">The sequence shown here is derived from an EMBL/GenBank/DDBJ whole genome shotgun (WGS) entry which is preliminary data.</text>
</comment>
<dbReference type="Gene3D" id="1.20.120.1630">
    <property type="match status" value="1"/>
</dbReference>
<protein>
    <submittedName>
        <fullName evidence="2">Membrane protein</fullName>
    </submittedName>
</protein>
<evidence type="ECO:0000313" key="2">
    <source>
        <dbReference type="EMBL" id="GLS01836.1"/>
    </source>
</evidence>
<feature type="transmembrane region" description="Helical" evidence="1">
    <location>
        <begin position="34"/>
        <end position="53"/>
    </location>
</feature>
<dbReference type="InterPro" id="IPR010721">
    <property type="entry name" value="UstE-like"/>
</dbReference>
<feature type="transmembrane region" description="Helical" evidence="1">
    <location>
        <begin position="106"/>
        <end position="127"/>
    </location>
</feature>
<keyword evidence="1" id="KW-0472">Membrane</keyword>
<feature type="transmembrane region" description="Helical" evidence="1">
    <location>
        <begin position="142"/>
        <end position="163"/>
    </location>
</feature>
<keyword evidence="3" id="KW-1185">Reference proteome</keyword>
<dbReference type="PROSITE" id="PS50244">
    <property type="entry name" value="S5A_REDUCTASE"/>
    <property type="match status" value="1"/>
</dbReference>
<gene>
    <name evidence="2" type="ORF">GCM10007859_18520</name>
</gene>
<organism evidence="2 3">
    <name type="scientific">Brevundimonas denitrificans</name>
    <dbReference type="NCBI Taxonomy" id="1443434"/>
    <lineage>
        <taxon>Bacteria</taxon>
        <taxon>Pseudomonadati</taxon>
        <taxon>Pseudomonadota</taxon>
        <taxon>Alphaproteobacteria</taxon>
        <taxon>Caulobacterales</taxon>
        <taxon>Caulobacteraceae</taxon>
        <taxon>Brevundimonas</taxon>
    </lineage>
</organism>
<evidence type="ECO:0000256" key="1">
    <source>
        <dbReference type="SAM" id="Phobius"/>
    </source>
</evidence>
<keyword evidence="1" id="KW-1133">Transmembrane helix</keyword>
<dbReference type="PANTHER" id="PTHR32251:SF17">
    <property type="entry name" value="STEROID 5-ALPHA REDUCTASE C-TERMINAL DOMAIN-CONTAINING PROTEIN"/>
    <property type="match status" value="1"/>
</dbReference>
<dbReference type="Proteomes" id="UP001156921">
    <property type="component" value="Unassembled WGS sequence"/>
</dbReference>